<dbReference type="InterPro" id="IPR006121">
    <property type="entry name" value="HMA_dom"/>
</dbReference>
<evidence type="ECO:0000256" key="9">
    <source>
        <dbReference type="ARBA" id="ARBA00022741"/>
    </source>
</evidence>
<feature type="transmembrane region" description="Helical" evidence="19">
    <location>
        <begin position="350"/>
        <end position="380"/>
    </location>
</feature>
<evidence type="ECO:0000256" key="2">
    <source>
        <dbReference type="ARBA" id="ARBA00004236"/>
    </source>
</evidence>
<dbReference type="NCBIfam" id="TIGR01494">
    <property type="entry name" value="ATPase_P-type"/>
    <property type="match status" value="1"/>
</dbReference>
<dbReference type="Pfam" id="PF00403">
    <property type="entry name" value="HMA"/>
    <property type="match status" value="1"/>
</dbReference>
<dbReference type="PROSITE" id="PS00154">
    <property type="entry name" value="ATPASE_E1_E2"/>
    <property type="match status" value="1"/>
</dbReference>
<evidence type="ECO:0000256" key="19">
    <source>
        <dbReference type="RuleBase" id="RU362081"/>
    </source>
</evidence>
<comment type="subcellular location">
    <subcellularLocation>
        <location evidence="2 19">Cell membrane</location>
    </subcellularLocation>
    <subcellularLocation>
        <location evidence="1">Endomembrane system</location>
        <topology evidence="1">Multi-pass membrane protein</topology>
    </subcellularLocation>
</comment>
<keyword evidence="11" id="KW-1278">Translocase</keyword>
<feature type="transmembrane region" description="Helical" evidence="19">
    <location>
        <begin position="86"/>
        <end position="104"/>
    </location>
</feature>
<dbReference type="NCBIfam" id="TIGR01525">
    <property type="entry name" value="ATPase-IB_hvy"/>
    <property type="match status" value="1"/>
</dbReference>
<dbReference type="EC" id="7.2.2.9" evidence="16"/>
<evidence type="ECO:0000256" key="6">
    <source>
        <dbReference type="ARBA" id="ARBA00022553"/>
    </source>
</evidence>
<evidence type="ECO:0000256" key="12">
    <source>
        <dbReference type="ARBA" id="ARBA00022989"/>
    </source>
</evidence>
<dbReference type="Gene3D" id="3.40.50.1000">
    <property type="entry name" value="HAD superfamily/HAD-like"/>
    <property type="match status" value="1"/>
</dbReference>
<dbReference type="PROSITE" id="PS50846">
    <property type="entry name" value="HMA_2"/>
    <property type="match status" value="1"/>
</dbReference>
<dbReference type="InterPro" id="IPR018303">
    <property type="entry name" value="ATPase_P-typ_P_site"/>
</dbReference>
<comment type="similarity">
    <text evidence="3 19">Belongs to the cation transport ATPase (P-type) (TC 3.A.3) family. Type IB subfamily.</text>
</comment>
<evidence type="ECO:0000256" key="18">
    <source>
        <dbReference type="ARBA" id="ARBA00047424"/>
    </source>
</evidence>
<gene>
    <name evidence="21" type="ORF">PF021_07025</name>
</gene>
<evidence type="ECO:0000256" key="14">
    <source>
        <dbReference type="ARBA" id="ARBA00023136"/>
    </source>
</evidence>
<dbReference type="Pfam" id="PF00122">
    <property type="entry name" value="E1-E2_ATPase"/>
    <property type="match status" value="1"/>
</dbReference>
<dbReference type="Gene3D" id="2.70.150.10">
    <property type="entry name" value="Calcium-transporting ATPase, cytoplasmic transduction domain A"/>
    <property type="match status" value="1"/>
</dbReference>
<accession>A0ABT4VFE5</accession>
<proteinExistence type="inferred from homology"/>
<dbReference type="EMBL" id="JAQHXR010000004">
    <property type="protein sequence ID" value="MDA3969420.1"/>
    <property type="molecule type" value="Genomic_DNA"/>
</dbReference>
<keyword evidence="8 19" id="KW-0479">Metal-binding</keyword>
<evidence type="ECO:0000256" key="4">
    <source>
        <dbReference type="ARBA" id="ARBA00022448"/>
    </source>
</evidence>
<evidence type="ECO:0000313" key="21">
    <source>
        <dbReference type="EMBL" id="MDA3969420.1"/>
    </source>
</evidence>
<keyword evidence="14 19" id="KW-0472">Membrane</keyword>
<dbReference type="InterPro" id="IPR023298">
    <property type="entry name" value="ATPase_P-typ_TM_dom_sf"/>
</dbReference>
<dbReference type="PRINTS" id="PR00119">
    <property type="entry name" value="CATATPASE"/>
</dbReference>
<dbReference type="InterPro" id="IPR059000">
    <property type="entry name" value="ATPase_P-type_domA"/>
</dbReference>
<dbReference type="InterPro" id="IPR044492">
    <property type="entry name" value="P_typ_ATPase_HD_dom"/>
</dbReference>
<comment type="function">
    <text evidence="15">Probably involved in copper export.</text>
</comment>
<evidence type="ECO:0000313" key="22">
    <source>
        <dbReference type="Proteomes" id="UP001210261"/>
    </source>
</evidence>
<dbReference type="SUPFAM" id="SSF56784">
    <property type="entry name" value="HAD-like"/>
    <property type="match status" value="1"/>
</dbReference>
<evidence type="ECO:0000256" key="13">
    <source>
        <dbReference type="ARBA" id="ARBA00023065"/>
    </source>
</evidence>
<comment type="caution">
    <text evidence="21">The sequence shown here is derived from an EMBL/GenBank/DDBJ whole genome shotgun (WGS) entry which is preliminary data.</text>
</comment>
<dbReference type="InterPro" id="IPR017969">
    <property type="entry name" value="Heavy-metal-associated_CS"/>
</dbReference>
<dbReference type="Proteomes" id="UP001210261">
    <property type="component" value="Unassembled WGS sequence"/>
</dbReference>
<evidence type="ECO:0000256" key="3">
    <source>
        <dbReference type="ARBA" id="ARBA00006024"/>
    </source>
</evidence>
<dbReference type="InterPro" id="IPR001757">
    <property type="entry name" value="P_typ_ATPase"/>
</dbReference>
<evidence type="ECO:0000256" key="8">
    <source>
        <dbReference type="ARBA" id="ARBA00022723"/>
    </source>
</evidence>
<keyword evidence="6" id="KW-0597">Phosphoprotein</keyword>
<dbReference type="PANTHER" id="PTHR43520:SF8">
    <property type="entry name" value="P-TYPE CU(+) TRANSPORTER"/>
    <property type="match status" value="1"/>
</dbReference>
<dbReference type="InterPro" id="IPR036412">
    <property type="entry name" value="HAD-like_sf"/>
</dbReference>
<keyword evidence="10 19" id="KW-0067">ATP-binding</keyword>
<feature type="domain" description="HMA" evidence="20">
    <location>
        <begin position="2"/>
        <end position="67"/>
    </location>
</feature>
<dbReference type="Pfam" id="PF00702">
    <property type="entry name" value="Hydrolase"/>
    <property type="match status" value="1"/>
</dbReference>
<dbReference type="SUPFAM" id="SSF81653">
    <property type="entry name" value="Calcium ATPase, transduction domain A"/>
    <property type="match status" value="1"/>
</dbReference>
<organism evidence="21 22">
    <name type="scientific">Helicobacter ibis</name>
    <dbReference type="NCBI Taxonomy" id="2962633"/>
    <lineage>
        <taxon>Bacteria</taxon>
        <taxon>Pseudomonadati</taxon>
        <taxon>Campylobacterota</taxon>
        <taxon>Epsilonproteobacteria</taxon>
        <taxon>Campylobacterales</taxon>
        <taxon>Helicobacteraceae</taxon>
        <taxon>Helicobacter</taxon>
    </lineage>
</organism>
<dbReference type="NCBIfam" id="TIGR01511">
    <property type="entry name" value="ATPase-IB1_Cu"/>
    <property type="match status" value="1"/>
</dbReference>
<feature type="transmembrane region" description="Helical" evidence="19">
    <location>
        <begin position="322"/>
        <end position="344"/>
    </location>
</feature>
<evidence type="ECO:0000256" key="17">
    <source>
        <dbReference type="ARBA" id="ARBA00040690"/>
    </source>
</evidence>
<keyword evidence="13" id="KW-0406">Ion transport</keyword>
<dbReference type="SFLD" id="SFLDF00027">
    <property type="entry name" value="p-type_atpase"/>
    <property type="match status" value="1"/>
</dbReference>
<keyword evidence="5 19" id="KW-1003">Cell membrane</keyword>
<feature type="transmembrane region" description="Helical" evidence="19">
    <location>
        <begin position="682"/>
        <end position="702"/>
    </location>
</feature>
<comment type="catalytic activity">
    <reaction evidence="18">
        <text>Cu(2+)(in) + ATP + H2O = Cu(2+)(out) + ADP + phosphate + H(+)</text>
        <dbReference type="Rhea" id="RHEA:10376"/>
        <dbReference type="ChEBI" id="CHEBI:15377"/>
        <dbReference type="ChEBI" id="CHEBI:15378"/>
        <dbReference type="ChEBI" id="CHEBI:29036"/>
        <dbReference type="ChEBI" id="CHEBI:30616"/>
        <dbReference type="ChEBI" id="CHEBI:43474"/>
        <dbReference type="ChEBI" id="CHEBI:456216"/>
        <dbReference type="EC" id="7.2.2.9"/>
    </reaction>
</comment>
<dbReference type="CDD" id="cd00371">
    <property type="entry name" value="HMA"/>
    <property type="match status" value="1"/>
</dbReference>
<dbReference type="Gene3D" id="3.30.70.100">
    <property type="match status" value="1"/>
</dbReference>
<dbReference type="InterPro" id="IPR008250">
    <property type="entry name" value="ATPase_P-typ_transduc_dom_A_sf"/>
</dbReference>
<feature type="transmembrane region" description="Helical" evidence="19">
    <location>
        <begin position="141"/>
        <end position="163"/>
    </location>
</feature>
<sequence length="706" mass="78239">MEVARLSIGGMHCSACSSTIEKNLLKLESIKNVKINVVSGKAKISHENSINTQEIINLINSYGFSALVDNSKELEIKYINDLKKRFFVAVPCFLVIFILHMSGWHSSMSAFLQLLFASFVQFYCAYPFYKASLSVFKTKSADMNVLIALGTSVAYFYSLYLFFYDFGDGYYFEGSSSIICFVLFGEYIKSKAKKNANDELGLLTQILPQKARILKDNNQTFIDISDIKKGDKCLVIGGEKIPLDGVILSGEAEVSSTHINGEEMPRNLKVGDLVVAGSVVYHGEIMVESTKDSSEFFVYEMLDLLELSHVKKPKIGILVDKIASIFVPLVLLISVVAFMFWVSIGYSPIFALSIAACILVVSCPCALGLAVPLAIVCASIRAKRDDILIKTPEIYEKTKDIKYIAFDKTGTLTRGEIMVKDFFILESSCDQLEILKIAKAMQENNPHPIAKAILNFTNNYESCTLDKKEYFVAKGIKASVRGEEYYFGALDWVCSQVNCEFSGARNNAVAFGNSSKIIAVFYLSDSIRDEAYDVVKWLKRENITPVILSGDNEESVRNVAKELKIDEFYFNLTPAKKVEKIIELNKSGGVCFVGDGINDALALKEASFGISFVGATELAKEVGDVLLLKNSLKGIVSVFKISKQTLKNIQQNLFFAYIYNIVLIPVAFGILYPFGILLTPTLAGMAMAFSSISVVSNALRILRFNL</sequence>
<dbReference type="InterPro" id="IPR027256">
    <property type="entry name" value="P-typ_ATPase_IB"/>
</dbReference>
<evidence type="ECO:0000256" key="1">
    <source>
        <dbReference type="ARBA" id="ARBA00004127"/>
    </source>
</evidence>
<feature type="transmembrane region" description="Helical" evidence="19">
    <location>
        <begin position="110"/>
        <end position="129"/>
    </location>
</feature>
<feature type="transmembrane region" description="Helical" evidence="19">
    <location>
        <begin position="169"/>
        <end position="188"/>
    </location>
</feature>
<evidence type="ECO:0000256" key="15">
    <source>
        <dbReference type="ARBA" id="ARBA00037143"/>
    </source>
</evidence>
<keyword evidence="22" id="KW-1185">Reference proteome</keyword>
<evidence type="ECO:0000256" key="11">
    <source>
        <dbReference type="ARBA" id="ARBA00022967"/>
    </source>
</evidence>
<evidence type="ECO:0000256" key="5">
    <source>
        <dbReference type="ARBA" id="ARBA00022475"/>
    </source>
</evidence>
<dbReference type="SFLD" id="SFLDG00002">
    <property type="entry name" value="C1.7:_P-type_atpase_like"/>
    <property type="match status" value="1"/>
</dbReference>
<dbReference type="SUPFAM" id="SSF55008">
    <property type="entry name" value="HMA, heavy metal-associated domain"/>
    <property type="match status" value="1"/>
</dbReference>
<dbReference type="RefSeq" id="WP_271021778.1">
    <property type="nucleotide sequence ID" value="NZ_JAQHXR010000004.1"/>
</dbReference>
<name>A0ABT4VFE5_9HELI</name>
<dbReference type="PROSITE" id="PS01047">
    <property type="entry name" value="HMA_1"/>
    <property type="match status" value="1"/>
</dbReference>
<dbReference type="PRINTS" id="PR00943">
    <property type="entry name" value="CUATPASE"/>
</dbReference>
<dbReference type="SFLD" id="SFLDS00003">
    <property type="entry name" value="Haloacid_Dehalogenase"/>
    <property type="match status" value="1"/>
</dbReference>
<dbReference type="SUPFAM" id="SSF81665">
    <property type="entry name" value="Calcium ATPase, transmembrane domain M"/>
    <property type="match status" value="1"/>
</dbReference>
<dbReference type="Gene3D" id="3.40.1110.10">
    <property type="entry name" value="Calcium-transporting ATPase, cytoplasmic domain N"/>
    <property type="match status" value="1"/>
</dbReference>
<evidence type="ECO:0000256" key="16">
    <source>
        <dbReference type="ARBA" id="ARBA00038904"/>
    </source>
</evidence>
<keyword evidence="4" id="KW-0813">Transport</keyword>
<dbReference type="PANTHER" id="PTHR43520">
    <property type="entry name" value="ATP7, ISOFORM B"/>
    <property type="match status" value="1"/>
</dbReference>
<evidence type="ECO:0000259" key="20">
    <source>
        <dbReference type="PROSITE" id="PS50846"/>
    </source>
</evidence>
<dbReference type="InterPro" id="IPR023214">
    <property type="entry name" value="HAD_sf"/>
</dbReference>
<keyword evidence="7 19" id="KW-0812">Transmembrane</keyword>
<evidence type="ECO:0000256" key="10">
    <source>
        <dbReference type="ARBA" id="ARBA00022840"/>
    </source>
</evidence>
<dbReference type="InterPro" id="IPR036163">
    <property type="entry name" value="HMA_dom_sf"/>
</dbReference>
<keyword evidence="9 19" id="KW-0547">Nucleotide-binding</keyword>
<protein>
    <recommendedName>
        <fullName evidence="17">Copper-transporting ATPase</fullName>
        <ecNumber evidence="16">7.2.2.9</ecNumber>
    </recommendedName>
</protein>
<reference evidence="21 22" key="1">
    <citation type="submission" date="2023-01" db="EMBL/GenBank/DDBJ databases">
        <title>Description of Helicobacter ibis sp. nov. isolated from faecal droppings of black-faced ibis (Theristicus melanopis).</title>
        <authorList>
            <person name="Lopez-Cantillo M."/>
            <person name="Vidal-Veuthey B."/>
            <person name="Mella A."/>
            <person name="De La Haba R."/>
            <person name="Collado L."/>
        </authorList>
    </citation>
    <scope>NUCLEOTIDE SEQUENCE [LARGE SCALE GENOMIC DNA]</scope>
    <source>
        <strain evidence="21 22">A82</strain>
    </source>
</reference>
<evidence type="ECO:0000256" key="7">
    <source>
        <dbReference type="ARBA" id="ARBA00022692"/>
    </source>
</evidence>
<feature type="transmembrane region" description="Helical" evidence="19">
    <location>
        <begin position="653"/>
        <end position="676"/>
    </location>
</feature>
<keyword evidence="12 19" id="KW-1133">Transmembrane helix</keyword>
<dbReference type="InterPro" id="IPR023299">
    <property type="entry name" value="ATPase_P-typ_cyto_dom_N"/>
</dbReference>